<dbReference type="EMBL" id="QNZI01000255">
    <property type="protein sequence ID" value="RTZ82724.1"/>
    <property type="molecule type" value="Genomic_DNA"/>
</dbReference>
<proteinExistence type="predicted"/>
<gene>
    <name evidence="1" type="ORF">DSY94_09835</name>
</gene>
<organism evidence="1 2">
    <name type="scientific">SAR324 cluster bacterium</name>
    <dbReference type="NCBI Taxonomy" id="2024889"/>
    <lineage>
        <taxon>Bacteria</taxon>
        <taxon>Deltaproteobacteria</taxon>
        <taxon>SAR324 cluster</taxon>
    </lineage>
</organism>
<dbReference type="Gene3D" id="3.40.50.150">
    <property type="entry name" value="Vaccinia Virus protein VP39"/>
    <property type="match status" value="1"/>
</dbReference>
<evidence type="ECO:0000313" key="1">
    <source>
        <dbReference type="EMBL" id="RTZ82724.1"/>
    </source>
</evidence>
<dbReference type="AlphaFoldDB" id="A0A432GG47"/>
<evidence type="ECO:0008006" key="3">
    <source>
        <dbReference type="Google" id="ProtNLM"/>
    </source>
</evidence>
<name>A0A432GG47_9DELT</name>
<comment type="caution">
    <text evidence="1">The sequence shown here is derived from an EMBL/GenBank/DDBJ whole genome shotgun (WGS) entry which is preliminary data.</text>
</comment>
<accession>A0A432GG47</accession>
<dbReference type="Proteomes" id="UP000287176">
    <property type="component" value="Unassembled WGS sequence"/>
</dbReference>
<protein>
    <recommendedName>
        <fullName evidence="3">Methyltransferase domain-containing protein</fullName>
    </recommendedName>
</protein>
<reference evidence="1 2" key="1">
    <citation type="submission" date="2018-06" db="EMBL/GenBank/DDBJ databases">
        <title>Combined omics and stable isotope probing to characterize newly discovered Mariana Back-Arc vent microbial communities.</title>
        <authorList>
            <person name="Trembath-Reichert E."/>
            <person name="Huber J.A."/>
        </authorList>
    </citation>
    <scope>NUCLEOTIDE SEQUENCE [LARGE SCALE GENOMIC DNA]</scope>
    <source>
        <strain evidence="1">MAG 24</strain>
    </source>
</reference>
<dbReference type="InterPro" id="IPR029063">
    <property type="entry name" value="SAM-dependent_MTases_sf"/>
</dbReference>
<sequence length="106" mass="11952">MLEEAESENLAVDGVIADITNYEAPDLYNIVVIDSVLHMLQNDEIRNAVLEKSSNAVCKAGFILIADTPKHKSLICDYFKSVPKVWKIIKNEKNFFFAHKIALIKS</sequence>
<evidence type="ECO:0000313" key="2">
    <source>
        <dbReference type="Proteomes" id="UP000287176"/>
    </source>
</evidence>